<keyword evidence="1" id="KW-0472">Membrane</keyword>
<comment type="caution">
    <text evidence="2">The sequence shown here is derived from an EMBL/GenBank/DDBJ whole genome shotgun (WGS) entry which is preliminary data.</text>
</comment>
<keyword evidence="1" id="KW-1133">Transmembrane helix</keyword>
<evidence type="ECO:0000313" key="2">
    <source>
        <dbReference type="EMBL" id="MUG71489.1"/>
    </source>
</evidence>
<reference evidence="2 3" key="1">
    <citation type="submission" date="2019-11" db="EMBL/GenBank/DDBJ databases">
        <title>Draft genome sequences of five Paenibacillus species of dairy origin.</title>
        <authorList>
            <person name="Olajide A.M."/>
            <person name="Chen S."/>
            <person name="Lapointe G."/>
        </authorList>
    </citation>
    <scope>NUCLEOTIDE SEQUENCE [LARGE SCALE GENOMIC DNA]</scope>
    <source>
        <strain evidence="2 3">2CS3</strain>
    </source>
</reference>
<dbReference type="Proteomes" id="UP000450917">
    <property type="component" value="Unassembled WGS sequence"/>
</dbReference>
<dbReference type="EMBL" id="WNZX01000009">
    <property type="protein sequence ID" value="MUG71489.1"/>
    <property type="molecule type" value="Genomic_DNA"/>
</dbReference>
<accession>A0A7X2ZAS5</accession>
<feature type="transmembrane region" description="Helical" evidence="1">
    <location>
        <begin position="67"/>
        <end position="88"/>
    </location>
</feature>
<evidence type="ECO:0000313" key="3">
    <source>
        <dbReference type="Proteomes" id="UP000450917"/>
    </source>
</evidence>
<keyword evidence="3" id="KW-1185">Reference proteome</keyword>
<keyword evidence="1" id="KW-0812">Transmembrane</keyword>
<protein>
    <submittedName>
        <fullName evidence="2">Uncharacterized protein</fullName>
    </submittedName>
</protein>
<gene>
    <name evidence="2" type="ORF">GNP93_12500</name>
</gene>
<sequence length="112" mass="12398">MTYDTIFWVVIGAGFVLTGLVGILLMWKTGLLLLSFLAGSAVNIAITASAVWWWASVFPGTEQHFARMFGIFGLGVSFVNNEVLLFFAQLAMKKKIGGDPPREEYVDFDDED</sequence>
<organism evidence="2 3">
    <name type="scientific">Paenibacillus validus</name>
    <dbReference type="NCBI Taxonomy" id="44253"/>
    <lineage>
        <taxon>Bacteria</taxon>
        <taxon>Bacillati</taxon>
        <taxon>Bacillota</taxon>
        <taxon>Bacilli</taxon>
        <taxon>Bacillales</taxon>
        <taxon>Paenibacillaceae</taxon>
        <taxon>Paenibacillus</taxon>
    </lineage>
</organism>
<dbReference type="AlphaFoldDB" id="A0A7X2ZAS5"/>
<evidence type="ECO:0000256" key="1">
    <source>
        <dbReference type="SAM" id="Phobius"/>
    </source>
</evidence>
<feature type="transmembrane region" description="Helical" evidence="1">
    <location>
        <begin position="32"/>
        <end position="55"/>
    </location>
</feature>
<name>A0A7X2ZAS5_9BACL</name>
<feature type="transmembrane region" description="Helical" evidence="1">
    <location>
        <begin position="6"/>
        <end position="25"/>
    </location>
</feature>
<proteinExistence type="predicted"/>